<dbReference type="SUPFAM" id="SSF52833">
    <property type="entry name" value="Thioredoxin-like"/>
    <property type="match status" value="1"/>
</dbReference>
<reference evidence="10" key="1">
    <citation type="journal article" date="2017" name="Nat. Commun.">
        <title>The North American bullfrog draft genome provides insight into hormonal regulation of long noncoding RNA.</title>
        <authorList>
            <person name="Hammond S.A."/>
            <person name="Warren R.L."/>
            <person name="Vandervalk B.P."/>
            <person name="Kucuk E."/>
            <person name="Khan H."/>
            <person name="Gibb E.A."/>
            <person name="Pandoh P."/>
            <person name="Kirk H."/>
            <person name="Zhao Y."/>
            <person name="Jones M."/>
            <person name="Mungall A.J."/>
            <person name="Coope R."/>
            <person name="Pleasance S."/>
            <person name="Moore R.A."/>
            <person name="Holt R.A."/>
            <person name="Round J.M."/>
            <person name="Ohora S."/>
            <person name="Walle B.V."/>
            <person name="Veldhoen N."/>
            <person name="Helbing C.C."/>
            <person name="Birol I."/>
        </authorList>
    </citation>
    <scope>NUCLEOTIDE SEQUENCE [LARGE SCALE GENOMIC DNA]</scope>
</reference>
<evidence type="ECO:0000256" key="4">
    <source>
        <dbReference type="ARBA" id="ARBA00022980"/>
    </source>
</evidence>
<evidence type="ECO:0000313" key="9">
    <source>
        <dbReference type="EMBL" id="PIO28394.1"/>
    </source>
</evidence>
<dbReference type="Proteomes" id="UP000228934">
    <property type="component" value="Unassembled WGS sequence"/>
</dbReference>
<keyword evidence="10" id="KW-1185">Reference proteome</keyword>
<organism evidence="9 10">
    <name type="scientific">Aquarana catesbeiana</name>
    <name type="common">American bullfrog</name>
    <name type="synonym">Rana catesbeiana</name>
    <dbReference type="NCBI Taxonomy" id="8400"/>
    <lineage>
        <taxon>Eukaryota</taxon>
        <taxon>Metazoa</taxon>
        <taxon>Chordata</taxon>
        <taxon>Craniata</taxon>
        <taxon>Vertebrata</taxon>
        <taxon>Euteleostomi</taxon>
        <taxon>Amphibia</taxon>
        <taxon>Batrachia</taxon>
        <taxon>Anura</taxon>
        <taxon>Neobatrachia</taxon>
        <taxon>Ranoidea</taxon>
        <taxon>Ranidae</taxon>
        <taxon>Aquarana</taxon>
    </lineage>
</organism>
<protein>
    <recommendedName>
        <fullName evidence="7">Large ribosomal subunit protein mL53</fullName>
    </recommendedName>
    <alternativeName>
        <fullName evidence="8">39S ribosomal protein L53, mitochondrial</fullName>
    </alternativeName>
</protein>
<evidence type="ECO:0000256" key="5">
    <source>
        <dbReference type="ARBA" id="ARBA00023128"/>
    </source>
</evidence>
<evidence type="ECO:0000256" key="6">
    <source>
        <dbReference type="ARBA" id="ARBA00023274"/>
    </source>
</evidence>
<dbReference type="InterPro" id="IPR052473">
    <property type="entry name" value="mtLSU_mL53"/>
</dbReference>
<comment type="subcellular location">
    <subcellularLocation>
        <location evidence="1">Mitochondrion</location>
    </subcellularLocation>
</comment>
<accession>A0A2G9RKL4</accession>
<keyword evidence="4" id="KW-0689">Ribosomal protein</keyword>
<dbReference type="AlphaFoldDB" id="A0A2G9RKL4"/>
<evidence type="ECO:0000256" key="7">
    <source>
        <dbReference type="ARBA" id="ARBA00035180"/>
    </source>
</evidence>
<keyword evidence="6" id="KW-0687">Ribonucleoprotein</keyword>
<evidence type="ECO:0000256" key="8">
    <source>
        <dbReference type="ARBA" id="ARBA00042721"/>
    </source>
</evidence>
<dbReference type="PANTHER" id="PTHR33618:SF1">
    <property type="entry name" value="LARGE RIBOSOMAL SUBUNIT PROTEIN ML53"/>
    <property type="match status" value="1"/>
</dbReference>
<keyword evidence="5" id="KW-0496">Mitochondrion</keyword>
<dbReference type="Gene3D" id="3.40.30.10">
    <property type="entry name" value="Glutaredoxin"/>
    <property type="match status" value="1"/>
</dbReference>
<dbReference type="PANTHER" id="PTHR33618">
    <property type="entry name" value="39S RIBOSOMAL PROTEIN L53, MITOCHONDRIAL"/>
    <property type="match status" value="1"/>
</dbReference>
<dbReference type="EMBL" id="KV943476">
    <property type="protein sequence ID" value="PIO28394.1"/>
    <property type="molecule type" value="Genomic_DNA"/>
</dbReference>
<evidence type="ECO:0000256" key="1">
    <source>
        <dbReference type="ARBA" id="ARBA00004173"/>
    </source>
</evidence>
<sequence length="108" mass="11858">MAAASGVGLVLKSVKSIAVRFCPFEPNVRATREFLEVVNAKKIRTTNSNCEITVDVRHDKSEPLVDVHFVDGERLLIKSANVTAREMLLKLGALCSAKDMQTKDSAKK</sequence>
<evidence type="ECO:0000313" key="10">
    <source>
        <dbReference type="Proteomes" id="UP000228934"/>
    </source>
</evidence>
<keyword evidence="3" id="KW-0809">Transit peptide</keyword>
<dbReference type="InterPro" id="IPR019716">
    <property type="entry name" value="Ribosomal_mL53"/>
</dbReference>
<gene>
    <name evidence="9" type="ORF">AB205_0097800</name>
</gene>
<name>A0A2G9RKL4_AQUCT</name>
<proteinExistence type="inferred from homology"/>
<dbReference type="Pfam" id="PF10780">
    <property type="entry name" value="MRP_L53"/>
    <property type="match status" value="1"/>
</dbReference>
<evidence type="ECO:0000256" key="3">
    <source>
        <dbReference type="ARBA" id="ARBA00022946"/>
    </source>
</evidence>
<dbReference type="InterPro" id="IPR036249">
    <property type="entry name" value="Thioredoxin-like_sf"/>
</dbReference>
<evidence type="ECO:0000256" key="2">
    <source>
        <dbReference type="ARBA" id="ARBA00005557"/>
    </source>
</evidence>
<comment type="similarity">
    <text evidence="2">Belongs to the mitochondrion-specific ribosomal protein mL53 family.</text>
</comment>
<dbReference type="OrthoDB" id="6618793at2759"/>
<dbReference type="GO" id="GO:0005762">
    <property type="term" value="C:mitochondrial large ribosomal subunit"/>
    <property type="evidence" value="ECO:0007669"/>
    <property type="project" value="TreeGrafter"/>
</dbReference>